<reference evidence="11" key="2">
    <citation type="journal article" date="2022" name="Microbiol. Resour. Announc.">
        <title>Whole-Genome Sequence of Entomortierella parvispora E1425, a Mucoromycotan Fungus Associated with Burkholderiaceae-Related Endosymbiotic Bacteria.</title>
        <authorList>
            <person name="Herlambang A."/>
            <person name="Guo Y."/>
            <person name="Takashima Y."/>
            <person name="Narisawa K."/>
            <person name="Ohta H."/>
            <person name="Nishizawa T."/>
        </authorList>
    </citation>
    <scope>NUCLEOTIDE SEQUENCE</scope>
    <source>
        <strain evidence="11">E1425</strain>
    </source>
</reference>
<evidence type="ECO:0000256" key="6">
    <source>
        <dbReference type="ARBA" id="ARBA00023136"/>
    </source>
</evidence>
<evidence type="ECO:0000313" key="11">
    <source>
        <dbReference type="EMBL" id="GJJ76086.1"/>
    </source>
</evidence>
<evidence type="ECO:0000256" key="4">
    <source>
        <dbReference type="ARBA" id="ARBA00022824"/>
    </source>
</evidence>
<dbReference type="GO" id="GO:0043529">
    <property type="term" value="C:GET complex"/>
    <property type="evidence" value="ECO:0007669"/>
    <property type="project" value="InterPro"/>
</dbReference>
<evidence type="ECO:0000256" key="7">
    <source>
        <dbReference type="HAMAP-Rule" id="MF_03113"/>
    </source>
</evidence>
<dbReference type="OrthoDB" id="69461at2759"/>
<feature type="transmembrane region" description="Helical" evidence="9">
    <location>
        <begin position="105"/>
        <end position="122"/>
    </location>
</feature>
<feature type="region of interest" description="Disordered" evidence="8">
    <location>
        <begin position="268"/>
        <end position="314"/>
    </location>
</feature>
<protein>
    <submittedName>
        <fullName evidence="11">Tail-anchored protein insertion receptor</fullName>
    </submittedName>
</protein>
<comment type="subcellular location">
    <subcellularLocation>
        <location evidence="1">Endoplasmic reticulum membrane</location>
        <topology evidence="1">Multi-pass membrane protein</topology>
    </subcellularLocation>
</comment>
<keyword evidence="11" id="KW-0675">Receptor</keyword>
<dbReference type="PANTHER" id="PTHR42650">
    <property type="entry name" value="TAIL-ANCHORED PROTEIN INSERTION RECEPTOR WRB"/>
    <property type="match status" value="1"/>
</dbReference>
<dbReference type="HAMAP" id="MF_03113">
    <property type="entry name" value="Get1"/>
    <property type="match status" value="1"/>
</dbReference>
<evidence type="ECO:0000256" key="2">
    <source>
        <dbReference type="ARBA" id="ARBA00010799"/>
    </source>
</evidence>
<evidence type="ECO:0000256" key="5">
    <source>
        <dbReference type="ARBA" id="ARBA00022989"/>
    </source>
</evidence>
<accession>A0A9P3HGD9</accession>
<evidence type="ECO:0000256" key="9">
    <source>
        <dbReference type="SAM" id="Phobius"/>
    </source>
</evidence>
<evidence type="ECO:0000256" key="3">
    <source>
        <dbReference type="ARBA" id="ARBA00022692"/>
    </source>
</evidence>
<dbReference type="InterPro" id="IPR027538">
    <property type="entry name" value="Get1_fungi"/>
</dbReference>
<dbReference type="Gene3D" id="1.10.287.660">
    <property type="entry name" value="Helix hairpin bin"/>
    <property type="match status" value="1"/>
</dbReference>
<feature type="topological domain" description="Cytoplasmic" evidence="7">
    <location>
        <begin position="169"/>
        <end position="314"/>
    </location>
</feature>
<evidence type="ECO:0000313" key="12">
    <source>
        <dbReference type="Proteomes" id="UP000827284"/>
    </source>
</evidence>
<keyword evidence="4 7" id="KW-0256">Endoplasmic reticulum</keyword>
<keyword evidence="7" id="KW-0813">Transport</keyword>
<dbReference type="GO" id="GO:0005789">
    <property type="term" value="C:endoplasmic reticulum membrane"/>
    <property type="evidence" value="ECO:0007669"/>
    <property type="project" value="UniProtKB-SubCell"/>
</dbReference>
<dbReference type="GO" id="GO:0043495">
    <property type="term" value="F:protein-membrane adaptor activity"/>
    <property type="evidence" value="ECO:0007669"/>
    <property type="project" value="TreeGrafter"/>
</dbReference>
<evidence type="ECO:0000256" key="1">
    <source>
        <dbReference type="ARBA" id="ARBA00004477"/>
    </source>
</evidence>
<reference evidence="11" key="1">
    <citation type="submission" date="2021-11" db="EMBL/GenBank/DDBJ databases">
        <authorList>
            <person name="Herlambang A."/>
            <person name="Guo Y."/>
            <person name="Takashima Y."/>
            <person name="Nishizawa T."/>
        </authorList>
    </citation>
    <scope>NUCLEOTIDE SEQUENCE</scope>
    <source>
        <strain evidence="11">E1425</strain>
    </source>
</reference>
<comment type="caution">
    <text evidence="7">Lacks conserved residue(s) required for the propagation of feature annotation.</text>
</comment>
<sequence length="314" mass="33373">MQLAFGVLLVVLLTELINLVGKTHFTAMAYDLWLKFAHKDNVTKQRALKKEILTLKNDLSRTSSQDEFAKWAKLRRKMDSKIADLEKMTSELHVSKASFELKFKGLLWFITSGLQFLMVAWYRRSPVFYLPMGWFGPAERVLCLPFAERGSVSIAIWFYFCRKVITLFASNLAEFVPSVKALKSEHHADSSNPFAAMANMASMAGGLGGAGTPGGAAAGNPFAGMGGDFGGMGGPMGGMGGMGGGMEGMENMFGPGSPFAAMFGQAMGGDLMNGSSGTPSASPSPAGGNSPKVSKPSSVRGAGNLGGGERRRKV</sequence>
<feature type="topological domain" description="Lumenal" evidence="7">
    <location>
        <begin position="1"/>
        <end position="3"/>
    </location>
</feature>
<dbReference type="InterPro" id="IPR028945">
    <property type="entry name" value="Get1"/>
</dbReference>
<dbReference type="InterPro" id="IPR029012">
    <property type="entry name" value="Helix_hairpin_bin_sf"/>
</dbReference>
<dbReference type="AlphaFoldDB" id="A0A9P3HGD9"/>
<feature type="chain" id="PRO_5040148178" evidence="10">
    <location>
        <begin position="23"/>
        <end position="314"/>
    </location>
</feature>
<keyword evidence="10" id="KW-0732">Signal</keyword>
<evidence type="ECO:0000256" key="8">
    <source>
        <dbReference type="SAM" id="MobiDB-lite"/>
    </source>
</evidence>
<keyword evidence="6 7" id="KW-0472">Membrane</keyword>
<organism evidence="11 12">
    <name type="scientific">Entomortierella parvispora</name>
    <dbReference type="NCBI Taxonomy" id="205924"/>
    <lineage>
        <taxon>Eukaryota</taxon>
        <taxon>Fungi</taxon>
        <taxon>Fungi incertae sedis</taxon>
        <taxon>Mucoromycota</taxon>
        <taxon>Mortierellomycotina</taxon>
        <taxon>Mortierellomycetes</taxon>
        <taxon>Mortierellales</taxon>
        <taxon>Mortierellaceae</taxon>
        <taxon>Entomortierella</taxon>
    </lineage>
</organism>
<comment type="similarity">
    <text evidence="2 7">Belongs to the WRB/GET1 family.</text>
</comment>
<dbReference type="PANTHER" id="PTHR42650:SF1">
    <property type="entry name" value="GUIDED ENTRY OF TAIL-ANCHORED PROTEINS FACTOR 1"/>
    <property type="match status" value="1"/>
</dbReference>
<keyword evidence="5 7" id="KW-1133">Transmembrane helix</keyword>
<proteinExistence type="inferred from homology"/>
<keyword evidence="3 7" id="KW-0812">Transmembrane</keyword>
<feature type="signal peptide" evidence="10">
    <location>
        <begin position="1"/>
        <end position="22"/>
    </location>
</feature>
<name>A0A9P3HGD9_9FUNG</name>
<dbReference type="Proteomes" id="UP000827284">
    <property type="component" value="Unassembled WGS sequence"/>
</dbReference>
<evidence type="ECO:0000256" key="10">
    <source>
        <dbReference type="SAM" id="SignalP"/>
    </source>
</evidence>
<dbReference type="EMBL" id="BQFW01000012">
    <property type="protein sequence ID" value="GJJ76086.1"/>
    <property type="molecule type" value="Genomic_DNA"/>
</dbReference>
<dbReference type="GO" id="GO:0071816">
    <property type="term" value="P:tail-anchored membrane protein insertion into ER membrane"/>
    <property type="evidence" value="ECO:0007669"/>
    <property type="project" value="InterPro"/>
</dbReference>
<gene>
    <name evidence="7" type="primary">GET1</name>
    <name evidence="11" type="ORF">EMPS_08445</name>
</gene>
<comment type="caution">
    <text evidence="11">The sequence shown here is derived from an EMBL/GenBank/DDBJ whole genome shotgun (WGS) entry which is preliminary data.</text>
</comment>
<keyword evidence="12" id="KW-1185">Reference proteome</keyword>
<dbReference type="Pfam" id="PF04420">
    <property type="entry name" value="CHD5"/>
    <property type="match status" value="1"/>
</dbReference>
<feature type="compositionally biased region" description="Low complexity" evidence="8">
    <location>
        <begin position="273"/>
        <end position="291"/>
    </location>
</feature>